<comment type="caution">
    <text evidence="1">The sequence shown here is derived from an EMBL/GenBank/DDBJ whole genome shotgun (WGS) entry which is preliminary data.</text>
</comment>
<proteinExistence type="predicted"/>
<reference evidence="2" key="1">
    <citation type="submission" date="2013-09" db="EMBL/GenBank/DDBJ databases">
        <title>Corchorus olitorius genome sequencing.</title>
        <authorList>
            <person name="Alam M."/>
            <person name="Haque M.S."/>
            <person name="Islam M.S."/>
            <person name="Emdad E.M."/>
            <person name="Islam M.M."/>
            <person name="Ahmed B."/>
            <person name="Halim A."/>
            <person name="Hossen Q.M.M."/>
            <person name="Hossain M.Z."/>
            <person name="Ahmed R."/>
            <person name="Khan M.M."/>
            <person name="Islam R."/>
            <person name="Rashid M.M."/>
            <person name="Khan S.A."/>
            <person name="Rahman M.S."/>
            <person name="Alam M."/>
            <person name="Yahiya A.S."/>
            <person name="Khan M.S."/>
            <person name="Azam M.S."/>
            <person name="Haque T."/>
            <person name="Lashkar M.Z.H."/>
            <person name="Akhand A.I."/>
            <person name="Morshed G."/>
            <person name="Roy S."/>
            <person name="Uddin K.S."/>
            <person name="Rabeya T."/>
            <person name="Hossain A.S."/>
            <person name="Chowdhury A."/>
            <person name="Snigdha A.R."/>
            <person name="Mortoza M.S."/>
            <person name="Matin S.A."/>
            <person name="Hoque S.M.E."/>
            <person name="Islam M.K."/>
            <person name="Roy D.K."/>
            <person name="Haider R."/>
            <person name="Moosa M.M."/>
            <person name="Elias S.M."/>
            <person name="Hasan A.M."/>
            <person name="Jahan S."/>
            <person name="Shafiuddin M."/>
            <person name="Mahmood N."/>
            <person name="Shommy N.S."/>
        </authorList>
    </citation>
    <scope>NUCLEOTIDE SEQUENCE [LARGE SCALE GENOMIC DNA]</scope>
    <source>
        <strain evidence="2">cv. O-4</strain>
    </source>
</reference>
<dbReference type="EMBL" id="AWUE01023459">
    <property type="protein sequence ID" value="OMO53816.1"/>
    <property type="molecule type" value="Genomic_DNA"/>
</dbReference>
<sequence>MENIQIKLSHHQPYEPDHRYRRLLTASHCL</sequence>
<organism evidence="1 2">
    <name type="scientific">Corchorus olitorius</name>
    <dbReference type="NCBI Taxonomy" id="93759"/>
    <lineage>
        <taxon>Eukaryota</taxon>
        <taxon>Viridiplantae</taxon>
        <taxon>Streptophyta</taxon>
        <taxon>Embryophyta</taxon>
        <taxon>Tracheophyta</taxon>
        <taxon>Spermatophyta</taxon>
        <taxon>Magnoliopsida</taxon>
        <taxon>eudicotyledons</taxon>
        <taxon>Gunneridae</taxon>
        <taxon>Pentapetalae</taxon>
        <taxon>rosids</taxon>
        <taxon>malvids</taxon>
        <taxon>Malvales</taxon>
        <taxon>Malvaceae</taxon>
        <taxon>Grewioideae</taxon>
        <taxon>Apeibeae</taxon>
        <taxon>Corchorus</taxon>
    </lineage>
</organism>
<keyword evidence="2" id="KW-1185">Reference proteome</keyword>
<gene>
    <name evidence="1" type="ORF">COLO4_36664</name>
</gene>
<name>A0A1R3G6Y3_9ROSI</name>
<protein>
    <submittedName>
        <fullName evidence="1">Uncharacterized protein</fullName>
    </submittedName>
</protein>
<dbReference type="AlphaFoldDB" id="A0A1R3G6Y3"/>
<dbReference type="Proteomes" id="UP000187203">
    <property type="component" value="Unassembled WGS sequence"/>
</dbReference>
<evidence type="ECO:0000313" key="1">
    <source>
        <dbReference type="EMBL" id="OMO53816.1"/>
    </source>
</evidence>
<accession>A0A1R3G6Y3</accession>
<evidence type="ECO:0000313" key="2">
    <source>
        <dbReference type="Proteomes" id="UP000187203"/>
    </source>
</evidence>